<keyword evidence="1" id="KW-0238">DNA-binding</keyword>
<dbReference type="EMBL" id="FR824289">
    <property type="protein sequence ID" value="CCA24533.1"/>
    <property type="molecule type" value="Genomic_DNA"/>
</dbReference>
<feature type="domain" description="HTH CENPB-type" evidence="2">
    <location>
        <begin position="1"/>
        <end position="52"/>
    </location>
</feature>
<dbReference type="GO" id="GO:0003677">
    <property type="term" value="F:DNA binding"/>
    <property type="evidence" value="ECO:0007669"/>
    <property type="project" value="UniProtKB-KW"/>
</dbReference>
<dbReference type="AlphaFoldDB" id="F0WT46"/>
<reference evidence="3" key="1">
    <citation type="journal article" date="2011" name="PLoS Biol.">
        <title>Gene gain and loss during evolution of obligate parasitism in the white rust pathogen of Arabidopsis thaliana.</title>
        <authorList>
            <person name="Kemen E."/>
            <person name="Gardiner A."/>
            <person name="Schultz-Larsen T."/>
            <person name="Kemen A.C."/>
            <person name="Balmuth A.L."/>
            <person name="Robert-Seilaniantz A."/>
            <person name="Bailey K."/>
            <person name="Holub E."/>
            <person name="Studholme D.J."/>
            <person name="Maclean D."/>
            <person name="Jones J.D."/>
        </authorList>
    </citation>
    <scope>NUCLEOTIDE SEQUENCE</scope>
</reference>
<evidence type="ECO:0000313" key="3">
    <source>
        <dbReference type="EMBL" id="CCA24533.1"/>
    </source>
</evidence>
<reference evidence="3" key="2">
    <citation type="submission" date="2011-02" db="EMBL/GenBank/DDBJ databases">
        <authorList>
            <person name="MacLean D."/>
        </authorList>
    </citation>
    <scope>NUCLEOTIDE SEQUENCE</scope>
</reference>
<dbReference type="HOGENOM" id="CLU_013929_10_4_1"/>
<gene>
    <name evidence="3" type="primary">AlNc14C244G9530</name>
    <name evidence="3" type="ORF">ALNC14_106770</name>
</gene>
<protein>
    <submittedName>
        <fullName evidence="3">AlNc14C244G9530 protein</fullName>
    </submittedName>
</protein>
<accession>F0WT46</accession>
<sequence>MHKNGLPVNREEALAKANDIYRAKYDVTWSTRFLTIRWVSCFLKRHPDLSLRDSKAIKRARNEVCEDILREFFSEYLNHVIERNASSDRVFNMDET</sequence>
<evidence type="ECO:0000259" key="2">
    <source>
        <dbReference type="PROSITE" id="PS51253"/>
    </source>
</evidence>
<organism evidence="3">
    <name type="scientific">Albugo laibachii Nc14</name>
    <dbReference type="NCBI Taxonomy" id="890382"/>
    <lineage>
        <taxon>Eukaryota</taxon>
        <taxon>Sar</taxon>
        <taxon>Stramenopiles</taxon>
        <taxon>Oomycota</taxon>
        <taxon>Peronosporomycetes</taxon>
        <taxon>Albuginales</taxon>
        <taxon>Albuginaceae</taxon>
        <taxon>Albugo</taxon>
    </lineage>
</organism>
<dbReference type="InterPro" id="IPR006600">
    <property type="entry name" value="HTH_CenpB_DNA-bd_dom"/>
</dbReference>
<dbReference type="PROSITE" id="PS51253">
    <property type="entry name" value="HTH_CENPB"/>
    <property type="match status" value="1"/>
</dbReference>
<evidence type="ECO:0000256" key="1">
    <source>
        <dbReference type="ARBA" id="ARBA00023125"/>
    </source>
</evidence>
<name>F0WT46_9STRA</name>
<proteinExistence type="predicted"/>